<feature type="transmembrane region" description="Helical" evidence="9">
    <location>
        <begin position="108"/>
        <end position="127"/>
    </location>
</feature>
<evidence type="ECO:0000313" key="10">
    <source>
        <dbReference type="EMBL" id="RTI57144.1"/>
    </source>
</evidence>
<keyword evidence="6 9" id="KW-1133">Transmembrane helix</keyword>
<gene>
    <name evidence="10" type="ORF">CSW14_05350</name>
</gene>
<feature type="transmembrane region" description="Helical" evidence="9">
    <location>
        <begin position="184"/>
        <end position="205"/>
    </location>
</feature>
<accession>A0A430VSV5</accession>
<name>A0A430VSV5_THESC</name>
<dbReference type="AlphaFoldDB" id="A0A430VSV5"/>
<feature type="transmembrane region" description="Helical" evidence="9">
    <location>
        <begin position="133"/>
        <end position="152"/>
    </location>
</feature>
<dbReference type="PANTHER" id="PTHR11795:SF442">
    <property type="entry name" value="ABC TRANSPORTER ATP-BINDING PROTEIN"/>
    <property type="match status" value="1"/>
</dbReference>
<evidence type="ECO:0000256" key="4">
    <source>
        <dbReference type="ARBA" id="ARBA00022692"/>
    </source>
</evidence>
<evidence type="ECO:0000256" key="5">
    <source>
        <dbReference type="ARBA" id="ARBA00022970"/>
    </source>
</evidence>
<keyword evidence="4 9" id="KW-0812">Transmembrane</keyword>
<comment type="subcellular location">
    <subcellularLocation>
        <location evidence="1">Cell membrane</location>
        <topology evidence="1">Multi-pass membrane protein</topology>
    </subcellularLocation>
</comment>
<evidence type="ECO:0000256" key="7">
    <source>
        <dbReference type="ARBA" id="ARBA00023136"/>
    </source>
</evidence>
<dbReference type="EMBL" id="PEMW01000140">
    <property type="protein sequence ID" value="RTI57144.1"/>
    <property type="molecule type" value="Genomic_DNA"/>
</dbReference>
<feature type="transmembrane region" description="Helical" evidence="9">
    <location>
        <begin position="159"/>
        <end position="178"/>
    </location>
</feature>
<evidence type="ECO:0000256" key="8">
    <source>
        <dbReference type="ARBA" id="ARBA00037998"/>
    </source>
</evidence>
<dbReference type="InterPro" id="IPR001851">
    <property type="entry name" value="ABC_transp_permease"/>
</dbReference>
<comment type="caution">
    <text evidence="10">The sequence shown here is derived from an EMBL/GenBank/DDBJ whole genome shotgun (WGS) entry which is preliminary data.</text>
</comment>
<dbReference type="Proteomes" id="UP000287467">
    <property type="component" value="Unassembled WGS sequence"/>
</dbReference>
<dbReference type="GO" id="GO:0006865">
    <property type="term" value="P:amino acid transport"/>
    <property type="evidence" value="ECO:0007669"/>
    <property type="project" value="UniProtKB-KW"/>
</dbReference>
<dbReference type="PANTHER" id="PTHR11795">
    <property type="entry name" value="BRANCHED-CHAIN AMINO ACID TRANSPORT SYSTEM PERMEASE PROTEIN LIVH"/>
    <property type="match status" value="1"/>
</dbReference>
<keyword evidence="3" id="KW-1003">Cell membrane</keyword>
<evidence type="ECO:0000256" key="9">
    <source>
        <dbReference type="SAM" id="Phobius"/>
    </source>
</evidence>
<protein>
    <submittedName>
        <fullName evidence="10">Branched-chain amino acid ABC transporter permease</fullName>
    </submittedName>
</protein>
<keyword evidence="5" id="KW-0029">Amino-acid transport</keyword>
<evidence type="ECO:0000256" key="1">
    <source>
        <dbReference type="ARBA" id="ARBA00004651"/>
    </source>
</evidence>
<dbReference type="InterPro" id="IPR052157">
    <property type="entry name" value="BCAA_transport_permease"/>
</dbReference>
<dbReference type="Pfam" id="PF02653">
    <property type="entry name" value="BPD_transp_2"/>
    <property type="match status" value="1"/>
</dbReference>
<evidence type="ECO:0000256" key="2">
    <source>
        <dbReference type="ARBA" id="ARBA00022448"/>
    </source>
</evidence>
<feature type="transmembrane region" description="Helical" evidence="9">
    <location>
        <begin position="58"/>
        <end position="79"/>
    </location>
</feature>
<dbReference type="GO" id="GO:0022857">
    <property type="term" value="F:transmembrane transporter activity"/>
    <property type="evidence" value="ECO:0007669"/>
    <property type="project" value="InterPro"/>
</dbReference>
<evidence type="ECO:0000256" key="3">
    <source>
        <dbReference type="ARBA" id="ARBA00022475"/>
    </source>
</evidence>
<reference evidence="10 11" key="1">
    <citation type="journal article" date="2019" name="Extremophiles">
        <title>Biogeography of thermophiles and predominance of Thermus scotoductus in domestic water heaters.</title>
        <authorList>
            <person name="Wilpiszeski R.L."/>
            <person name="Zhang Z."/>
            <person name="House C.H."/>
        </authorList>
    </citation>
    <scope>NUCLEOTIDE SEQUENCE [LARGE SCALE GENOMIC DNA]</scope>
    <source>
        <strain evidence="10 11">1_S1</strain>
    </source>
</reference>
<keyword evidence="2" id="KW-0813">Transport</keyword>
<dbReference type="CDD" id="cd06582">
    <property type="entry name" value="TM_PBP1_LivH_like"/>
    <property type="match status" value="1"/>
</dbReference>
<organism evidence="10 11">
    <name type="scientific">Thermus scotoductus</name>
    <dbReference type="NCBI Taxonomy" id="37636"/>
    <lineage>
        <taxon>Bacteria</taxon>
        <taxon>Thermotogati</taxon>
        <taxon>Deinococcota</taxon>
        <taxon>Deinococci</taxon>
        <taxon>Thermales</taxon>
        <taxon>Thermaceae</taxon>
        <taxon>Thermus</taxon>
    </lineage>
</organism>
<dbReference type="GO" id="GO:0005886">
    <property type="term" value="C:plasma membrane"/>
    <property type="evidence" value="ECO:0007669"/>
    <property type="project" value="UniProtKB-SubCell"/>
</dbReference>
<comment type="similarity">
    <text evidence="8">Belongs to the binding-protein-dependent transport system permease family. LivHM subfamily.</text>
</comment>
<proteinExistence type="inferred from homology"/>
<keyword evidence="7 9" id="KW-0472">Membrane</keyword>
<evidence type="ECO:0000313" key="11">
    <source>
        <dbReference type="Proteomes" id="UP000287467"/>
    </source>
</evidence>
<evidence type="ECO:0000256" key="6">
    <source>
        <dbReference type="ARBA" id="ARBA00022989"/>
    </source>
</evidence>
<sequence length="210" mass="22411">MVLRWAYVRPEVLQLLITFSLFLVLEDLQKLVFGVQPYFLDRPLQLLGAVEIGGVPYARYQFLLVLVALLVLFGLRFLLRATPMGKILVAVVADREMAQALGVNVGRVYAVAFSLGVGLAALGGALASPTVTIAPGLGAEVIVLSFAVVAVGGLGQVEGAALGALLIGLGRSLAVYWLPELDVLVPYLVMVLVLLFRPVGLFGTVEVRRL</sequence>